<gene>
    <name evidence="2" type="ORF">C8J48_0892</name>
</gene>
<dbReference type="Pfam" id="PF01636">
    <property type="entry name" value="APH"/>
    <property type="match status" value="1"/>
</dbReference>
<dbReference type="InterPro" id="IPR011009">
    <property type="entry name" value="Kinase-like_dom_sf"/>
</dbReference>
<reference evidence="2 3" key="1">
    <citation type="submission" date="2018-04" db="EMBL/GenBank/DDBJ databases">
        <title>Genomic Encyclopedia of Archaeal and Bacterial Type Strains, Phase II (KMG-II): from individual species to whole genera.</title>
        <authorList>
            <person name="Goeker M."/>
        </authorList>
    </citation>
    <scope>NUCLEOTIDE SEQUENCE [LARGE SCALE GENOMIC DNA]</scope>
    <source>
        <strain evidence="2 3">DSM 45169</strain>
    </source>
</reference>
<dbReference type="AlphaFoldDB" id="A0A2T4Z8U0"/>
<dbReference type="EMBL" id="PZZP01000001">
    <property type="protein sequence ID" value="PTM58311.1"/>
    <property type="molecule type" value="Genomic_DNA"/>
</dbReference>
<accession>A0A2T4Z8U0</accession>
<name>A0A2T4Z8U0_9BACL</name>
<dbReference type="GO" id="GO:0016740">
    <property type="term" value="F:transferase activity"/>
    <property type="evidence" value="ECO:0007669"/>
    <property type="project" value="UniProtKB-KW"/>
</dbReference>
<dbReference type="Proteomes" id="UP000241639">
    <property type="component" value="Unassembled WGS sequence"/>
</dbReference>
<feature type="domain" description="Aminoglycoside phosphotransferase" evidence="1">
    <location>
        <begin position="37"/>
        <end position="259"/>
    </location>
</feature>
<keyword evidence="3" id="KW-1185">Reference proteome</keyword>
<dbReference type="RefSeq" id="WP_107725132.1">
    <property type="nucleotide sequence ID" value="NZ_PZZP01000001.1"/>
</dbReference>
<dbReference type="InterPro" id="IPR047175">
    <property type="entry name" value="CotS-like"/>
</dbReference>
<keyword evidence="2" id="KW-0808">Transferase</keyword>
<dbReference type="PANTHER" id="PTHR39179">
    <property type="entry name" value="SPORE COAT PROTEIN I"/>
    <property type="match status" value="1"/>
</dbReference>
<protein>
    <submittedName>
        <fullName evidence="2">Phosphotransferase family enzyme</fullName>
    </submittedName>
</protein>
<evidence type="ECO:0000313" key="3">
    <source>
        <dbReference type="Proteomes" id="UP000241639"/>
    </source>
</evidence>
<dbReference type="OrthoDB" id="2373610at2"/>
<proteinExistence type="predicted"/>
<evidence type="ECO:0000313" key="2">
    <source>
        <dbReference type="EMBL" id="PTM58311.1"/>
    </source>
</evidence>
<sequence length="324" mass="38536">MNGQEQGWAFHIGAAERLHWERLLGDRIETVQPFQKNWLVTTAHGRWVAKRTRRPGFLQWWAGVDREIRLRGFQQLPFWLTDGREWQLSAWIPGRSARYRQQGDLVHAAAILGRFHRLGRGLYTPTLSPGSNLIKRVEERFLTFIRFVRKQNSPAVQQVLQPVEGELLQCGQQVLEALSRFPWDDWCRREQQMHNLVHRDLASHNWIWDSVGRGWLIDFDTAGYDVQVGDLWQLLSRGMWEQNWEPSILQRAVATYEQERPLQWWERELLRILLAFPNEIYREAIGLGRGDPEYTITRTLPYLERLVTNVPQWRPWTRQQSWLV</sequence>
<dbReference type="SUPFAM" id="SSF56112">
    <property type="entry name" value="Protein kinase-like (PK-like)"/>
    <property type="match status" value="1"/>
</dbReference>
<comment type="caution">
    <text evidence="2">The sequence shown here is derived from an EMBL/GenBank/DDBJ whole genome shotgun (WGS) entry which is preliminary data.</text>
</comment>
<dbReference type="Gene3D" id="3.90.1200.10">
    <property type="match status" value="1"/>
</dbReference>
<evidence type="ECO:0000259" key="1">
    <source>
        <dbReference type="Pfam" id="PF01636"/>
    </source>
</evidence>
<dbReference type="GO" id="GO:0042601">
    <property type="term" value="C:endospore-forming forespore"/>
    <property type="evidence" value="ECO:0007669"/>
    <property type="project" value="TreeGrafter"/>
</dbReference>
<organism evidence="2 3">
    <name type="scientific">Desmospora activa DSM 45169</name>
    <dbReference type="NCBI Taxonomy" id="1121389"/>
    <lineage>
        <taxon>Bacteria</taxon>
        <taxon>Bacillati</taxon>
        <taxon>Bacillota</taxon>
        <taxon>Bacilli</taxon>
        <taxon>Bacillales</taxon>
        <taxon>Thermoactinomycetaceae</taxon>
        <taxon>Desmospora</taxon>
    </lineage>
</organism>
<dbReference type="InterPro" id="IPR002575">
    <property type="entry name" value="Aminoglycoside_PTrfase"/>
</dbReference>
<dbReference type="PANTHER" id="PTHR39179:SF3">
    <property type="entry name" value="COTS-RELATED PROTEIN"/>
    <property type="match status" value="1"/>
</dbReference>